<protein>
    <submittedName>
        <fullName evidence="3">Recombinase family protein</fullName>
    </submittedName>
</protein>
<sequence>MSRDDSISIELQETAGRDYCAQHGYEVVAVEVDEGLSGRNWSRRPAVQRVMDMVESKAADVIVLWKWSRLSRNRKDWAIAADRVDLAGGRIESATEPIDTATASGRFARGVMTEYAAFQSEQIGEQWQEVFARRAKLGLPPTGALPWGWENTPDGITISDENANAIRHMYHLYSEGRGLVYIANWMNDQGHRSKRGKIWHFASIRTCLESPFHAGYVVYNGVKYDGAHTPIISRHEYDRFMEARQDRATVKKPRLSPYLLSTIVVCHCGRKRVGGVSGRRNRSYVCISAERHLRKTRICKPVDELVSGWVTSIDVPSLRDNAPAPVDTKLLSAEIESVERGILALNTHLALERITPEEHQATRDSMREQLDDLRQQLEVAAKADRNTALAYLDGKESLIRSWPALTVEEQQGLLRSLVKYVRIMPDDTLELQPRWNSPVVVLGSS</sequence>
<evidence type="ECO:0000313" key="3">
    <source>
        <dbReference type="EMBL" id="MBK0420395.1"/>
    </source>
</evidence>
<organism evidence="3 4">
    <name type="scientific">Leucobacter chromiisoli</name>
    <dbReference type="NCBI Taxonomy" id="2796471"/>
    <lineage>
        <taxon>Bacteria</taxon>
        <taxon>Bacillati</taxon>
        <taxon>Actinomycetota</taxon>
        <taxon>Actinomycetes</taxon>
        <taxon>Micrococcales</taxon>
        <taxon>Microbacteriaceae</taxon>
        <taxon>Leucobacter</taxon>
    </lineage>
</organism>
<gene>
    <name evidence="3" type="ORF">JD276_15305</name>
</gene>
<evidence type="ECO:0000259" key="2">
    <source>
        <dbReference type="PROSITE" id="PS51737"/>
    </source>
</evidence>
<dbReference type="Pfam" id="PF00239">
    <property type="entry name" value="Resolvase"/>
    <property type="match status" value="1"/>
</dbReference>
<accession>A0A934UVY4</accession>
<dbReference type="Proteomes" id="UP000608530">
    <property type="component" value="Unassembled WGS sequence"/>
</dbReference>
<feature type="domain" description="Resolvase/invertase-type recombinase catalytic" evidence="1">
    <location>
        <begin position="1"/>
        <end position="138"/>
    </location>
</feature>
<dbReference type="PROSITE" id="PS51736">
    <property type="entry name" value="RECOMBINASES_3"/>
    <property type="match status" value="1"/>
</dbReference>
<dbReference type="Gene3D" id="3.90.1750.20">
    <property type="entry name" value="Putative Large Serine Recombinase, Chain B, Domain 2"/>
    <property type="match status" value="1"/>
</dbReference>
<dbReference type="InterPro" id="IPR036162">
    <property type="entry name" value="Resolvase-like_N_sf"/>
</dbReference>
<dbReference type="GO" id="GO:0000150">
    <property type="term" value="F:DNA strand exchange activity"/>
    <property type="evidence" value="ECO:0007669"/>
    <property type="project" value="InterPro"/>
</dbReference>
<dbReference type="EMBL" id="JAEHOH010000028">
    <property type="protein sequence ID" value="MBK0420395.1"/>
    <property type="molecule type" value="Genomic_DNA"/>
</dbReference>
<dbReference type="Gene3D" id="3.40.50.1390">
    <property type="entry name" value="Resolvase, N-terminal catalytic domain"/>
    <property type="match status" value="1"/>
</dbReference>
<dbReference type="InterPro" id="IPR050639">
    <property type="entry name" value="SSR_resolvase"/>
</dbReference>
<comment type="caution">
    <text evidence="3">The sequence shown here is derived from an EMBL/GenBank/DDBJ whole genome shotgun (WGS) entry which is preliminary data.</text>
</comment>
<dbReference type="Pfam" id="PF07508">
    <property type="entry name" value="Recombinase"/>
    <property type="match status" value="1"/>
</dbReference>
<dbReference type="InterPro" id="IPR006119">
    <property type="entry name" value="Resolv_N"/>
</dbReference>
<dbReference type="GO" id="GO:0003677">
    <property type="term" value="F:DNA binding"/>
    <property type="evidence" value="ECO:0007669"/>
    <property type="project" value="InterPro"/>
</dbReference>
<evidence type="ECO:0000313" key="4">
    <source>
        <dbReference type="Proteomes" id="UP000608530"/>
    </source>
</evidence>
<dbReference type="PANTHER" id="PTHR30461:SF23">
    <property type="entry name" value="DNA RECOMBINASE-RELATED"/>
    <property type="match status" value="1"/>
</dbReference>
<reference evidence="3" key="1">
    <citation type="submission" date="2020-12" db="EMBL/GenBank/DDBJ databases">
        <title>Leucobacter sp. CAS1, isolated from Chromium sludge.</title>
        <authorList>
            <person name="Xu Z."/>
        </authorList>
    </citation>
    <scope>NUCLEOTIDE SEQUENCE</scope>
    <source>
        <strain evidence="3">CSA1</strain>
    </source>
</reference>
<dbReference type="SUPFAM" id="SSF53041">
    <property type="entry name" value="Resolvase-like"/>
    <property type="match status" value="1"/>
</dbReference>
<dbReference type="PANTHER" id="PTHR30461">
    <property type="entry name" value="DNA-INVERTASE FROM LAMBDOID PROPHAGE"/>
    <property type="match status" value="1"/>
</dbReference>
<dbReference type="InterPro" id="IPR038109">
    <property type="entry name" value="DNA_bind_recomb_sf"/>
</dbReference>
<dbReference type="SMART" id="SM00857">
    <property type="entry name" value="Resolvase"/>
    <property type="match status" value="1"/>
</dbReference>
<dbReference type="InterPro" id="IPR011109">
    <property type="entry name" value="DNA_bind_recombinase_dom"/>
</dbReference>
<name>A0A934UVY4_9MICO</name>
<evidence type="ECO:0000259" key="1">
    <source>
        <dbReference type="PROSITE" id="PS51736"/>
    </source>
</evidence>
<dbReference type="PROSITE" id="PS51737">
    <property type="entry name" value="RECOMBINASE_DNA_BIND"/>
    <property type="match status" value="1"/>
</dbReference>
<dbReference type="CDD" id="cd00338">
    <property type="entry name" value="Ser_Recombinase"/>
    <property type="match status" value="1"/>
</dbReference>
<proteinExistence type="predicted"/>
<keyword evidence="4" id="KW-1185">Reference proteome</keyword>
<dbReference type="AlphaFoldDB" id="A0A934UVY4"/>
<feature type="domain" description="Recombinase" evidence="2">
    <location>
        <begin position="146"/>
        <end position="250"/>
    </location>
</feature>